<dbReference type="AlphaFoldDB" id="A0A1G1XD02"/>
<organism evidence="4 5">
    <name type="scientific">Candidatus Andersenbacteria bacterium RIFCSPHIGHO2_12_FULL_45_11b</name>
    <dbReference type="NCBI Taxonomy" id="1797282"/>
    <lineage>
        <taxon>Bacteria</taxon>
        <taxon>Candidatus Anderseniibacteriota</taxon>
    </lineage>
</organism>
<evidence type="ECO:0000313" key="4">
    <source>
        <dbReference type="EMBL" id="OGY37811.1"/>
    </source>
</evidence>
<dbReference type="EMBL" id="MHHS01000004">
    <property type="protein sequence ID" value="OGY37811.1"/>
    <property type="molecule type" value="Genomic_DNA"/>
</dbReference>
<dbReference type="Gene3D" id="3.40.1000.10">
    <property type="entry name" value="Mog1/PsbP, alpha/beta/alpha sandwich"/>
    <property type="match status" value="1"/>
</dbReference>
<evidence type="ECO:0000313" key="5">
    <source>
        <dbReference type="Proteomes" id="UP000177941"/>
    </source>
</evidence>
<dbReference type="SUPFAM" id="SSF55724">
    <property type="entry name" value="Mog1p/PsbP-like"/>
    <property type="match status" value="1"/>
</dbReference>
<reference evidence="4 5" key="1">
    <citation type="journal article" date="2016" name="Nat. Commun.">
        <title>Thousands of microbial genomes shed light on interconnected biogeochemical processes in an aquifer system.</title>
        <authorList>
            <person name="Anantharaman K."/>
            <person name="Brown C.T."/>
            <person name="Hug L.A."/>
            <person name="Sharon I."/>
            <person name="Castelle C.J."/>
            <person name="Probst A.J."/>
            <person name="Thomas B.C."/>
            <person name="Singh A."/>
            <person name="Wilkins M.J."/>
            <person name="Karaoz U."/>
            <person name="Brodie E.L."/>
            <person name="Williams K.H."/>
            <person name="Hubbard S.S."/>
            <person name="Banfield J.F."/>
        </authorList>
    </citation>
    <scope>NUCLEOTIDE SEQUENCE [LARGE SCALE GENOMIC DNA]</scope>
</reference>
<dbReference type="Pfam" id="PF13240">
    <property type="entry name" value="Zn_Ribbon_1"/>
    <property type="match status" value="1"/>
</dbReference>
<dbReference type="GO" id="GO:0019898">
    <property type="term" value="C:extrinsic component of membrane"/>
    <property type="evidence" value="ECO:0007669"/>
    <property type="project" value="InterPro"/>
</dbReference>
<dbReference type="InterPro" id="IPR016123">
    <property type="entry name" value="Mog1/PsbP_a/b/a-sand"/>
</dbReference>
<protein>
    <recommendedName>
        <fullName evidence="6">Zinc-ribbon domain-containing protein</fullName>
    </recommendedName>
</protein>
<proteinExistence type="predicted"/>
<evidence type="ECO:0000259" key="2">
    <source>
        <dbReference type="Pfam" id="PF01789"/>
    </source>
</evidence>
<keyword evidence="1" id="KW-0812">Transmembrane</keyword>
<evidence type="ECO:0008006" key="6">
    <source>
        <dbReference type="Google" id="ProtNLM"/>
    </source>
</evidence>
<dbReference type="GO" id="GO:0015979">
    <property type="term" value="P:photosynthesis"/>
    <property type="evidence" value="ECO:0007669"/>
    <property type="project" value="InterPro"/>
</dbReference>
<gene>
    <name evidence="4" type="ORF">A3E36_02350</name>
</gene>
<sequence>MFCEQCGKDNKETSRYCQYCGAQVVRSNSGGSESNTREVDKANGDKTTKVIRNIVVAILIGLFLLVLVPYVARQDAQKSILEDIDNIESAPVDKSAEFSELKGNLYRNTKYEFRIKFPEGWDIKDGDGAYVLKKAVNGNHSISVAVNEIPAEYANITNDIDTIESFQTIEEWKDEFVQGTKEGLSVTEMEVMNYGEAKLDNEPAYWVKITMPYSVLDTTFNSTQITYQIFKNNKFYTISAGTLTDEYASAESHFMKSISTFVTEDF</sequence>
<feature type="domain" description="Zinc-ribbon" evidence="3">
    <location>
        <begin position="2"/>
        <end position="23"/>
    </location>
</feature>
<dbReference type="InterPro" id="IPR002683">
    <property type="entry name" value="PsbP_C"/>
</dbReference>
<feature type="transmembrane region" description="Helical" evidence="1">
    <location>
        <begin position="50"/>
        <end position="72"/>
    </location>
</feature>
<feature type="domain" description="PsbP C-terminal" evidence="2">
    <location>
        <begin position="106"/>
        <end position="261"/>
    </location>
</feature>
<dbReference type="GO" id="GO:0009654">
    <property type="term" value="C:photosystem II oxygen evolving complex"/>
    <property type="evidence" value="ECO:0007669"/>
    <property type="project" value="InterPro"/>
</dbReference>
<dbReference type="InterPro" id="IPR026870">
    <property type="entry name" value="Zinc_ribbon_dom"/>
</dbReference>
<accession>A0A1G1XD02</accession>
<dbReference type="GO" id="GO:0005509">
    <property type="term" value="F:calcium ion binding"/>
    <property type="evidence" value="ECO:0007669"/>
    <property type="project" value="InterPro"/>
</dbReference>
<comment type="caution">
    <text evidence="4">The sequence shown here is derived from an EMBL/GenBank/DDBJ whole genome shotgun (WGS) entry which is preliminary data.</text>
</comment>
<dbReference type="Proteomes" id="UP000177941">
    <property type="component" value="Unassembled WGS sequence"/>
</dbReference>
<evidence type="ECO:0000256" key="1">
    <source>
        <dbReference type="SAM" id="Phobius"/>
    </source>
</evidence>
<keyword evidence="1" id="KW-1133">Transmembrane helix</keyword>
<name>A0A1G1XD02_9BACT</name>
<dbReference type="Pfam" id="PF01789">
    <property type="entry name" value="PsbP"/>
    <property type="match status" value="1"/>
</dbReference>
<evidence type="ECO:0000259" key="3">
    <source>
        <dbReference type="Pfam" id="PF13240"/>
    </source>
</evidence>
<keyword evidence="1" id="KW-0472">Membrane</keyword>